<keyword evidence="3" id="KW-1185">Reference proteome</keyword>
<evidence type="ECO:0000256" key="1">
    <source>
        <dbReference type="SAM" id="MobiDB-lite"/>
    </source>
</evidence>
<organism evidence="2 3">
    <name type="scientific">Anopheles atroparvus</name>
    <name type="common">European mosquito</name>
    <dbReference type="NCBI Taxonomy" id="41427"/>
    <lineage>
        <taxon>Eukaryota</taxon>
        <taxon>Metazoa</taxon>
        <taxon>Ecdysozoa</taxon>
        <taxon>Arthropoda</taxon>
        <taxon>Hexapoda</taxon>
        <taxon>Insecta</taxon>
        <taxon>Pterygota</taxon>
        <taxon>Neoptera</taxon>
        <taxon>Endopterygota</taxon>
        <taxon>Diptera</taxon>
        <taxon>Nematocera</taxon>
        <taxon>Culicoidea</taxon>
        <taxon>Culicidae</taxon>
        <taxon>Anophelinae</taxon>
        <taxon>Anopheles</taxon>
    </lineage>
</organism>
<sequence length="157" mass="16706">MGRVKDGAEEGSGRVKDLPHAAHRSPLVTSEPVLFNFQVKPNEPHWGYRRGQAQVGALTAASTSTRVRWIAGEVIGFTKCLSCLDFVSPRRGRSGPIGSMPCGEAGRKSEGPCVDRIKSTFLVGWIEAKFVHYGIAGGQKGGPGACRESGVAVNDAR</sequence>
<evidence type="ECO:0000313" key="3">
    <source>
        <dbReference type="Proteomes" id="UP000075880"/>
    </source>
</evidence>
<name>A0AAG5DHD4_ANOAO</name>
<protein>
    <submittedName>
        <fullName evidence="2">Uncharacterized protein</fullName>
    </submittedName>
</protein>
<evidence type="ECO:0000313" key="2">
    <source>
        <dbReference type="EnsemblMetazoa" id="ENSAATROPP010285"/>
    </source>
</evidence>
<dbReference type="EnsemblMetazoa" id="ENSAATROPT011377">
    <property type="protein sequence ID" value="ENSAATROPP010285"/>
    <property type="gene ID" value="ENSAATROPG009266"/>
</dbReference>
<dbReference type="Proteomes" id="UP000075880">
    <property type="component" value="Unassembled WGS sequence"/>
</dbReference>
<feature type="compositionally biased region" description="Basic and acidic residues" evidence="1">
    <location>
        <begin position="1"/>
        <end position="20"/>
    </location>
</feature>
<feature type="region of interest" description="Disordered" evidence="1">
    <location>
        <begin position="1"/>
        <end position="22"/>
    </location>
</feature>
<dbReference type="AlphaFoldDB" id="A0AAG5DHD4"/>
<accession>A0AAG5DHD4</accession>
<proteinExistence type="predicted"/>
<reference evidence="2" key="1">
    <citation type="submission" date="2024-04" db="UniProtKB">
        <authorList>
            <consortium name="EnsemblMetazoa"/>
        </authorList>
    </citation>
    <scope>IDENTIFICATION</scope>
    <source>
        <strain evidence="2">EBRO</strain>
    </source>
</reference>